<sequence>MSNQPAKVIIKVESAAEQQDHLKGSARKTLKVLQKAATDKENLVGRPVGKGIYKSKADSETELTELAKRKKLRTQATQTNPVLTADGPSAYKEQHELVIKDITGTEPPSEAYWQVLAEKRREALHETLEENQRLHERIDGLEEELETSRQMLDEARALVETLTEMLEETEAENAETAPIDKGPSTSLNSTGCSKRSLEMSTFDEEGSDED</sequence>
<dbReference type="SUPFAM" id="SSF111469">
    <property type="entry name" value="Geminin coiled-coil domain"/>
    <property type="match status" value="1"/>
</dbReference>
<dbReference type="FunCoup" id="A0A7R8UZ21">
    <property type="interactions" value="812"/>
</dbReference>
<keyword evidence="8" id="KW-1185">Reference proteome</keyword>
<evidence type="ECO:0000256" key="2">
    <source>
        <dbReference type="ARBA" id="ARBA00007979"/>
    </source>
</evidence>
<reference evidence="7 8" key="1">
    <citation type="submission" date="2020-11" db="EMBL/GenBank/DDBJ databases">
        <authorList>
            <person name="Wallbank WR R."/>
            <person name="Pardo Diaz C."/>
            <person name="Kozak K."/>
            <person name="Martin S."/>
            <person name="Jiggins C."/>
            <person name="Moest M."/>
            <person name="Warren A I."/>
            <person name="Generalovic N T."/>
            <person name="Byers J.R.P. K."/>
            <person name="Montejo-Kovacevich G."/>
            <person name="Yen C E."/>
        </authorList>
    </citation>
    <scope>NUCLEOTIDE SEQUENCE [LARGE SCALE GENOMIC DNA]</scope>
</reference>
<evidence type="ECO:0000313" key="7">
    <source>
        <dbReference type="EMBL" id="CAD7089760.1"/>
    </source>
</evidence>
<dbReference type="Proteomes" id="UP000594454">
    <property type="component" value="Chromosome 5"/>
</dbReference>
<keyword evidence="4" id="KW-0539">Nucleus</keyword>
<evidence type="ECO:0008006" key="9">
    <source>
        <dbReference type="Google" id="ProtNLM"/>
    </source>
</evidence>
<evidence type="ECO:0000256" key="5">
    <source>
        <dbReference type="ARBA" id="ARBA00023306"/>
    </source>
</evidence>
<feature type="region of interest" description="Disordered" evidence="6">
    <location>
        <begin position="165"/>
        <end position="210"/>
    </location>
</feature>
<dbReference type="GO" id="GO:0045786">
    <property type="term" value="P:negative regulation of cell cycle"/>
    <property type="evidence" value="ECO:0007669"/>
    <property type="project" value="TreeGrafter"/>
</dbReference>
<evidence type="ECO:0000256" key="3">
    <source>
        <dbReference type="ARBA" id="ARBA00023054"/>
    </source>
</evidence>
<name>A0A7R8UZ21_HERIL</name>
<comment type="subcellular location">
    <subcellularLocation>
        <location evidence="1">Nucleus</location>
    </subcellularLocation>
</comment>
<dbReference type="Pfam" id="PF07412">
    <property type="entry name" value="Geminin"/>
    <property type="match status" value="1"/>
</dbReference>
<dbReference type="GO" id="GO:0008156">
    <property type="term" value="P:negative regulation of DNA replication"/>
    <property type="evidence" value="ECO:0007669"/>
    <property type="project" value="TreeGrafter"/>
</dbReference>
<feature type="compositionally biased region" description="Polar residues" evidence="6">
    <location>
        <begin position="183"/>
        <end position="193"/>
    </location>
</feature>
<evidence type="ECO:0000256" key="1">
    <source>
        <dbReference type="ARBA" id="ARBA00004123"/>
    </source>
</evidence>
<dbReference type="InterPro" id="IPR022786">
    <property type="entry name" value="Geminin/Multicilin"/>
</dbReference>
<feature type="compositionally biased region" description="Acidic residues" evidence="6">
    <location>
        <begin position="201"/>
        <end position="210"/>
    </location>
</feature>
<comment type="similarity">
    <text evidence="2">Belongs to the geminin family.</text>
</comment>
<gene>
    <name evidence="7" type="ORF">HERILL_LOCUS12291</name>
</gene>
<dbReference type="GO" id="GO:0005634">
    <property type="term" value="C:nucleus"/>
    <property type="evidence" value="ECO:0007669"/>
    <property type="project" value="UniProtKB-SubCell"/>
</dbReference>
<dbReference type="AlphaFoldDB" id="A0A7R8UZ21"/>
<evidence type="ECO:0000256" key="6">
    <source>
        <dbReference type="SAM" id="MobiDB-lite"/>
    </source>
</evidence>
<evidence type="ECO:0000313" key="8">
    <source>
        <dbReference type="Proteomes" id="UP000594454"/>
    </source>
</evidence>
<protein>
    <recommendedName>
        <fullName evidence="9">Geminin</fullName>
    </recommendedName>
</protein>
<accession>A0A7R8UZ21</accession>
<proteinExistence type="inferred from homology"/>
<keyword evidence="3" id="KW-0175">Coiled coil</keyword>
<dbReference type="InParanoid" id="A0A7R8UZ21"/>
<dbReference type="PANTHER" id="PTHR13372">
    <property type="entry name" value="GEMININ"/>
    <property type="match status" value="1"/>
</dbReference>
<dbReference type="OrthoDB" id="10043826at2759"/>
<dbReference type="Gene3D" id="1.20.5.1180">
    <property type="entry name" value="Geminin coiled-coil domain"/>
    <property type="match status" value="1"/>
</dbReference>
<dbReference type="EMBL" id="LR899013">
    <property type="protein sequence ID" value="CAD7089760.1"/>
    <property type="molecule type" value="Genomic_DNA"/>
</dbReference>
<evidence type="ECO:0000256" key="4">
    <source>
        <dbReference type="ARBA" id="ARBA00023242"/>
    </source>
</evidence>
<organism evidence="7 8">
    <name type="scientific">Hermetia illucens</name>
    <name type="common">Black soldier fly</name>
    <dbReference type="NCBI Taxonomy" id="343691"/>
    <lineage>
        <taxon>Eukaryota</taxon>
        <taxon>Metazoa</taxon>
        <taxon>Ecdysozoa</taxon>
        <taxon>Arthropoda</taxon>
        <taxon>Hexapoda</taxon>
        <taxon>Insecta</taxon>
        <taxon>Pterygota</taxon>
        <taxon>Neoptera</taxon>
        <taxon>Endopterygota</taxon>
        <taxon>Diptera</taxon>
        <taxon>Brachycera</taxon>
        <taxon>Stratiomyomorpha</taxon>
        <taxon>Stratiomyidae</taxon>
        <taxon>Hermetiinae</taxon>
        <taxon>Hermetia</taxon>
    </lineage>
</organism>
<dbReference type="PANTHER" id="PTHR13372:SF5">
    <property type="entry name" value="GEMININ"/>
    <property type="match status" value="1"/>
</dbReference>
<keyword evidence="5" id="KW-0131">Cell cycle</keyword>